<accession>A0A518HDQ9</accession>
<organism evidence="2 3">
    <name type="scientific">Tautonia plasticadhaerens</name>
    <dbReference type="NCBI Taxonomy" id="2527974"/>
    <lineage>
        <taxon>Bacteria</taxon>
        <taxon>Pseudomonadati</taxon>
        <taxon>Planctomycetota</taxon>
        <taxon>Planctomycetia</taxon>
        <taxon>Isosphaerales</taxon>
        <taxon>Isosphaeraceae</taxon>
        <taxon>Tautonia</taxon>
    </lineage>
</organism>
<dbReference type="OrthoDB" id="9771846at2"/>
<proteinExistence type="predicted"/>
<dbReference type="PANTHER" id="PTHR43179:SF7">
    <property type="entry name" value="RHAMNOSYLTRANSFERASE WBBL"/>
    <property type="match status" value="1"/>
</dbReference>
<dbReference type="PANTHER" id="PTHR43179">
    <property type="entry name" value="RHAMNOSYLTRANSFERASE WBBL"/>
    <property type="match status" value="1"/>
</dbReference>
<gene>
    <name evidence="2" type="primary">wbbL_6</name>
    <name evidence="2" type="ORF">ElP_69340</name>
</gene>
<dbReference type="AlphaFoldDB" id="A0A518HDQ9"/>
<dbReference type="Pfam" id="PF13641">
    <property type="entry name" value="Glyco_tranf_2_3"/>
    <property type="match status" value="1"/>
</dbReference>
<dbReference type="KEGG" id="tpla:ElP_69340"/>
<sequence length="360" mass="39048">MGARSGSPRGTAVGTVERRSTGPGPDPSVGPGPSGDSGECPLLVVVVNYKSAGLAVDCLESLGPELEQVPGSRASLVENDSGEGDLLAREVEGRGWGGWVSLERADRNGGFAAGNNRAIVPALASADPPRYVLLLNPDTVVRPGAVRELLAFMDARPDVGIAGSRLEFPDGRAQRSAFRFPSALGELEGGLRLGPATRLLSKWVVAPPVPEGLDPVPTDWVAGASMIVRREVFEAVGPMDEAYFMYFEEVDFCRRAAKLGWPCWYVPRSRVVHLVGQSSGVTDRARARRRRPGYWFESRRRYFRSHHGRAATAVADLLWVVGYCSYRLRRRLAGAPDSDPEHLLRDFVRHSLLPTGPNSP</sequence>
<evidence type="ECO:0000256" key="1">
    <source>
        <dbReference type="SAM" id="MobiDB-lite"/>
    </source>
</evidence>
<dbReference type="SUPFAM" id="SSF53448">
    <property type="entry name" value="Nucleotide-diphospho-sugar transferases"/>
    <property type="match status" value="1"/>
</dbReference>
<keyword evidence="3" id="KW-1185">Reference proteome</keyword>
<keyword evidence="2" id="KW-0808">Transferase</keyword>
<dbReference type="EC" id="2.4.1.289" evidence="2"/>
<dbReference type="GO" id="GO:0102096">
    <property type="term" value="F:decaprenyl-N-acetyl-alpha-D-glucosaminyl-pyrophosphate:dTDP-alpha-L-rhamnose rhamnosyltransferase activity"/>
    <property type="evidence" value="ECO:0007669"/>
    <property type="project" value="UniProtKB-EC"/>
</dbReference>
<protein>
    <submittedName>
        <fullName evidence="2">N-acetylglucosaminyl-diphospho-decaprenol L-rhamnosyltransferase</fullName>
        <ecNumber evidence="2">2.4.1.289</ecNumber>
    </submittedName>
</protein>
<dbReference type="EMBL" id="CP036426">
    <property type="protein sequence ID" value="QDV38973.1"/>
    <property type="molecule type" value="Genomic_DNA"/>
</dbReference>
<dbReference type="InterPro" id="IPR029044">
    <property type="entry name" value="Nucleotide-diphossugar_trans"/>
</dbReference>
<dbReference type="RefSeq" id="WP_145277894.1">
    <property type="nucleotide sequence ID" value="NZ_CP036426.1"/>
</dbReference>
<feature type="region of interest" description="Disordered" evidence="1">
    <location>
        <begin position="1"/>
        <end position="37"/>
    </location>
</feature>
<keyword evidence="2" id="KW-0328">Glycosyltransferase</keyword>
<dbReference type="CDD" id="cd04186">
    <property type="entry name" value="GT_2_like_c"/>
    <property type="match status" value="1"/>
</dbReference>
<dbReference type="Proteomes" id="UP000317835">
    <property type="component" value="Chromosome"/>
</dbReference>
<dbReference type="Gene3D" id="3.90.550.10">
    <property type="entry name" value="Spore Coat Polysaccharide Biosynthesis Protein SpsA, Chain A"/>
    <property type="match status" value="1"/>
</dbReference>
<reference evidence="2 3" key="1">
    <citation type="submission" date="2019-02" db="EMBL/GenBank/DDBJ databases">
        <title>Deep-cultivation of Planctomycetes and their phenomic and genomic characterization uncovers novel biology.</title>
        <authorList>
            <person name="Wiegand S."/>
            <person name="Jogler M."/>
            <person name="Boedeker C."/>
            <person name="Pinto D."/>
            <person name="Vollmers J."/>
            <person name="Rivas-Marin E."/>
            <person name="Kohn T."/>
            <person name="Peeters S.H."/>
            <person name="Heuer A."/>
            <person name="Rast P."/>
            <person name="Oberbeckmann S."/>
            <person name="Bunk B."/>
            <person name="Jeske O."/>
            <person name="Meyerdierks A."/>
            <person name="Storesund J.E."/>
            <person name="Kallscheuer N."/>
            <person name="Luecker S."/>
            <person name="Lage O.M."/>
            <person name="Pohl T."/>
            <person name="Merkel B.J."/>
            <person name="Hornburger P."/>
            <person name="Mueller R.-W."/>
            <person name="Bruemmer F."/>
            <person name="Labrenz M."/>
            <person name="Spormann A.M."/>
            <person name="Op den Camp H."/>
            <person name="Overmann J."/>
            <person name="Amann R."/>
            <person name="Jetten M.S.M."/>
            <person name="Mascher T."/>
            <person name="Medema M.H."/>
            <person name="Devos D.P."/>
            <person name="Kaster A.-K."/>
            <person name="Ovreas L."/>
            <person name="Rohde M."/>
            <person name="Galperin M.Y."/>
            <person name="Jogler C."/>
        </authorList>
    </citation>
    <scope>NUCLEOTIDE SEQUENCE [LARGE SCALE GENOMIC DNA]</scope>
    <source>
        <strain evidence="2 3">ElP</strain>
    </source>
</reference>
<evidence type="ECO:0000313" key="3">
    <source>
        <dbReference type="Proteomes" id="UP000317835"/>
    </source>
</evidence>
<name>A0A518HDQ9_9BACT</name>
<evidence type="ECO:0000313" key="2">
    <source>
        <dbReference type="EMBL" id="QDV38973.1"/>
    </source>
</evidence>